<keyword evidence="2" id="KW-0378">Hydrolase</keyword>
<evidence type="ECO:0000259" key="4">
    <source>
        <dbReference type="SMART" id="SM00479"/>
    </source>
</evidence>
<reference evidence="5" key="1">
    <citation type="journal article" date="2020" name="Nature">
        <title>Giant virus diversity and host interactions through global metagenomics.</title>
        <authorList>
            <person name="Schulz F."/>
            <person name="Roux S."/>
            <person name="Paez-Espino D."/>
            <person name="Jungbluth S."/>
            <person name="Walsh D.A."/>
            <person name="Denef V.J."/>
            <person name="McMahon K.D."/>
            <person name="Konstantinidis K.T."/>
            <person name="Eloe-Fadrosh E.A."/>
            <person name="Kyrpides N.C."/>
            <person name="Woyke T."/>
        </authorList>
    </citation>
    <scope>NUCLEOTIDE SEQUENCE</scope>
    <source>
        <strain evidence="5">GVMAG-M-3300009161-34</strain>
    </source>
</reference>
<dbReference type="InterPro" id="IPR013520">
    <property type="entry name" value="Ribonucl_H"/>
</dbReference>
<dbReference type="SMART" id="SM00479">
    <property type="entry name" value="EXOIII"/>
    <property type="match status" value="1"/>
</dbReference>
<dbReference type="GO" id="GO:0008408">
    <property type="term" value="F:3'-5' exonuclease activity"/>
    <property type="evidence" value="ECO:0007669"/>
    <property type="project" value="TreeGrafter"/>
</dbReference>
<name>A0A6C0EX14_9ZZZZ</name>
<evidence type="ECO:0000256" key="1">
    <source>
        <dbReference type="ARBA" id="ARBA00022722"/>
    </source>
</evidence>
<dbReference type="AlphaFoldDB" id="A0A6C0EX14"/>
<keyword evidence="1" id="KW-0540">Nuclease</keyword>
<dbReference type="CDD" id="cd06127">
    <property type="entry name" value="DEDDh"/>
    <property type="match status" value="1"/>
</dbReference>
<accession>A0A6C0EX14</accession>
<dbReference type="PANTHER" id="PTHR30231:SF4">
    <property type="entry name" value="PROTEIN NEN2"/>
    <property type="match status" value="1"/>
</dbReference>
<sequence>MKVFVFDTETSGLPKERNPSIYDTDKWPHIMQISYIIYNTETGELEETYDAYIRLNSWVIVDPVSEGIHGITREIMEAKGIPIQEALIRVRDALSKVDICVGHNVSFDKRFMIVEGIRNNIRMNFPADYCTMKNSKEVCKIEYTFSNGTKGFKFPKLMELYEHLFPGIPAPQNLHNSFADTIITLKCYCKLAHGVNMSLESREFRALFRENCC</sequence>
<dbReference type="GO" id="GO:0003676">
    <property type="term" value="F:nucleic acid binding"/>
    <property type="evidence" value="ECO:0007669"/>
    <property type="project" value="InterPro"/>
</dbReference>
<organism evidence="5">
    <name type="scientific">viral metagenome</name>
    <dbReference type="NCBI Taxonomy" id="1070528"/>
    <lineage>
        <taxon>unclassified sequences</taxon>
        <taxon>metagenomes</taxon>
        <taxon>organismal metagenomes</taxon>
    </lineage>
</organism>
<feature type="domain" description="Exonuclease" evidence="4">
    <location>
        <begin position="2"/>
        <end position="197"/>
    </location>
</feature>
<dbReference type="Gene3D" id="3.30.420.10">
    <property type="entry name" value="Ribonuclease H-like superfamily/Ribonuclease H"/>
    <property type="match status" value="1"/>
</dbReference>
<evidence type="ECO:0000256" key="3">
    <source>
        <dbReference type="ARBA" id="ARBA00022839"/>
    </source>
</evidence>
<evidence type="ECO:0000256" key="2">
    <source>
        <dbReference type="ARBA" id="ARBA00022801"/>
    </source>
</evidence>
<dbReference type="Pfam" id="PF00929">
    <property type="entry name" value="RNase_T"/>
    <property type="match status" value="1"/>
</dbReference>
<dbReference type="PANTHER" id="PTHR30231">
    <property type="entry name" value="DNA POLYMERASE III SUBUNIT EPSILON"/>
    <property type="match status" value="1"/>
</dbReference>
<dbReference type="InterPro" id="IPR036397">
    <property type="entry name" value="RNaseH_sf"/>
</dbReference>
<dbReference type="SUPFAM" id="SSF53098">
    <property type="entry name" value="Ribonuclease H-like"/>
    <property type="match status" value="1"/>
</dbReference>
<dbReference type="EMBL" id="MN738962">
    <property type="protein sequence ID" value="QHT33302.1"/>
    <property type="molecule type" value="Genomic_DNA"/>
</dbReference>
<protein>
    <recommendedName>
        <fullName evidence="4">Exonuclease domain-containing protein</fullName>
    </recommendedName>
</protein>
<dbReference type="InterPro" id="IPR012337">
    <property type="entry name" value="RNaseH-like_sf"/>
</dbReference>
<evidence type="ECO:0000313" key="5">
    <source>
        <dbReference type="EMBL" id="QHT33302.1"/>
    </source>
</evidence>
<keyword evidence="3" id="KW-0269">Exonuclease</keyword>
<proteinExistence type="predicted"/>